<keyword evidence="1 6" id="KW-0808">Transferase</keyword>
<evidence type="ECO:0000256" key="5">
    <source>
        <dbReference type="ARBA" id="ARBA00023211"/>
    </source>
</evidence>
<feature type="domain" description="Menaquinone biosynthesis protein MenD middle" evidence="9">
    <location>
        <begin position="202"/>
        <end position="387"/>
    </location>
</feature>
<dbReference type="InterPro" id="IPR004433">
    <property type="entry name" value="MenaQ_synth_MenD"/>
</dbReference>
<keyword evidence="11" id="KW-1185">Reference proteome</keyword>
<dbReference type="PANTHER" id="PTHR42916">
    <property type="entry name" value="2-SUCCINYL-5-ENOLPYRUVYL-6-HYDROXY-3-CYCLOHEXENE-1-CARBOXYLATE SYNTHASE"/>
    <property type="match status" value="1"/>
</dbReference>
<evidence type="ECO:0000313" key="10">
    <source>
        <dbReference type="EMBL" id="BAN02715.1"/>
    </source>
</evidence>
<dbReference type="HAMAP" id="MF_01659">
    <property type="entry name" value="MenD"/>
    <property type="match status" value="1"/>
</dbReference>
<dbReference type="InterPro" id="IPR029061">
    <property type="entry name" value="THDP-binding"/>
</dbReference>
<protein>
    <recommendedName>
        <fullName evidence="6">2-succinyl-5-enolpyruvyl-6-hydroxy-3-cyclohexene-1-carboxylate synthase</fullName>
        <shortName evidence="6">SEPHCHC synthase</shortName>
        <ecNumber evidence="6">2.2.1.9</ecNumber>
    </recommendedName>
    <alternativeName>
        <fullName evidence="6">Menaquinone biosynthesis protein MenD</fullName>
    </alternativeName>
</protein>
<evidence type="ECO:0000256" key="2">
    <source>
        <dbReference type="ARBA" id="ARBA00022723"/>
    </source>
</evidence>
<comment type="similarity">
    <text evidence="6">Belongs to the TPP enzyme family. MenD subfamily.</text>
</comment>
<gene>
    <name evidence="6 10" type="primary">menD</name>
    <name evidence="10" type="ORF">YM304_24010</name>
</gene>
<comment type="subunit">
    <text evidence="6">Homodimer.</text>
</comment>
<dbReference type="Pfam" id="PF02776">
    <property type="entry name" value="TPP_enzyme_N"/>
    <property type="match status" value="1"/>
</dbReference>
<dbReference type="GO" id="GO:0030976">
    <property type="term" value="F:thiamine pyrophosphate binding"/>
    <property type="evidence" value="ECO:0007669"/>
    <property type="project" value="UniProtKB-UniRule"/>
</dbReference>
<dbReference type="Pfam" id="PF16582">
    <property type="entry name" value="TPP_enzyme_M_2"/>
    <property type="match status" value="1"/>
</dbReference>
<dbReference type="GO" id="GO:0000287">
    <property type="term" value="F:magnesium ion binding"/>
    <property type="evidence" value="ECO:0007669"/>
    <property type="project" value="UniProtKB-UniRule"/>
</dbReference>
<dbReference type="NCBIfam" id="TIGR00173">
    <property type="entry name" value="menD"/>
    <property type="match status" value="1"/>
</dbReference>
<evidence type="ECO:0000259" key="7">
    <source>
        <dbReference type="Pfam" id="PF02775"/>
    </source>
</evidence>
<dbReference type="GO" id="GO:0030145">
    <property type="term" value="F:manganese ion binding"/>
    <property type="evidence" value="ECO:0007669"/>
    <property type="project" value="UniProtKB-UniRule"/>
</dbReference>
<comment type="catalytic activity">
    <reaction evidence="6">
        <text>isochorismate + 2-oxoglutarate + H(+) = 5-enolpyruvoyl-6-hydroxy-2-succinyl-cyclohex-3-ene-1-carboxylate + CO2</text>
        <dbReference type="Rhea" id="RHEA:25593"/>
        <dbReference type="ChEBI" id="CHEBI:15378"/>
        <dbReference type="ChEBI" id="CHEBI:16526"/>
        <dbReference type="ChEBI" id="CHEBI:16810"/>
        <dbReference type="ChEBI" id="CHEBI:29780"/>
        <dbReference type="ChEBI" id="CHEBI:58818"/>
        <dbReference type="EC" id="2.2.1.9"/>
    </reaction>
</comment>
<feature type="domain" description="Thiamine pyrophosphate enzyme TPP-binding" evidence="7">
    <location>
        <begin position="421"/>
        <end position="525"/>
    </location>
</feature>
<dbReference type="GO" id="GO:0070204">
    <property type="term" value="F:2-succinyl-5-enolpyruvyl-6-hydroxy-3-cyclohexene-1-carboxylic-acid synthase activity"/>
    <property type="evidence" value="ECO:0007669"/>
    <property type="project" value="UniProtKB-UniRule"/>
</dbReference>
<feature type="domain" description="Thiamine pyrophosphate enzyme N-terminal TPP-binding" evidence="8">
    <location>
        <begin position="30"/>
        <end position="138"/>
    </location>
</feature>
<evidence type="ECO:0000256" key="4">
    <source>
        <dbReference type="ARBA" id="ARBA00023052"/>
    </source>
</evidence>
<evidence type="ECO:0000256" key="6">
    <source>
        <dbReference type="HAMAP-Rule" id="MF_01659"/>
    </source>
</evidence>
<dbReference type="CDD" id="cd02009">
    <property type="entry name" value="TPP_SHCHC_synthase"/>
    <property type="match status" value="1"/>
</dbReference>
<comment type="pathway">
    <text evidence="6">Quinol/quinone metabolism; menaquinone biosynthesis.</text>
</comment>
<keyword evidence="4 6" id="KW-0786">Thiamine pyrophosphate</keyword>
<evidence type="ECO:0000313" key="11">
    <source>
        <dbReference type="Proteomes" id="UP000011863"/>
    </source>
</evidence>
<dbReference type="EMBL" id="AP012057">
    <property type="protein sequence ID" value="BAN02715.1"/>
    <property type="molecule type" value="Genomic_DNA"/>
</dbReference>
<dbReference type="InterPro" id="IPR032264">
    <property type="entry name" value="MenD_middle"/>
</dbReference>
<name>A0A6C7EC53_ILUCY</name>
<dbReference type="Gene3D" id="3.40.50.970">
    <property type="match status" value="2"/>
</dbReference>
<sequence>MVDRTPHTSEALASAPAPDVQATFCATLVDEWLRLGVRHAVVAPGSRSTPMALALAARSEIAIHVVHDERVAGFVALGLGLGGSPALLLCTSGTAAANFFPAVVEAGLSAVPMIVLTADRPEELRNVGAPQTIDQIELYGSHVRWFHDPDVPVAASFDSWRPLAGQAWLHAQAGPVQLNLPFREPLVGTPLALPDPMTAPSTPEPTLESHAAPADFDRQRGVILVGGASGVDPDDVARLHQMTQWPIIADAMSAMRHLDGAISTADALLRHERFAADHAPDVIVRVGRPASSKVLAQWSGRDGITMVQVGGPGRIDPDHNVSAVCSMATLLDAAPTGATGTTWLTRWRRADERAGAAIAQALTTESTLSEPGVARCVADHLPADAGLTVASSMPVRDLEWFGGRQARCHCNRGANGIDGVMSTAVGRALESGRPEFVLIGDFAFVHDSNALVALATRPADLRVVVVDNDGGGIFSFLPQATALDHGRFEQLFGTPLGSDVLAVAAAHGLATVTATSRDELAAQMTQRGPWVCRVPSDRAANVEVHAALHAAATAALD</sequence>
<comment type="pathway">
    <text evidence="6">Quinol/quinone metabolism; 1,4-dihydroxy-2-naphthoate biosynthesis; 1,4-dihydroxy-2-naphthoate from chorismate: step 2/7.</text>
</comment>
<dbReference type="Pfam" id="PF02775">
    <property type="entry name" value="TPP_enzyme_C"/>
    <property type="match status" value="1"/>
</dbReference>
<dbReference type="Gene3D" id="3.40.50.1220">
    <property type="entry name" value="TPP-binding domain"/>
    <property type="match status" value="1"/>
</dbReference>
<dbReference type="UniPathway" id="UPA01057">
    <property type="reaction ID" value="UER00164"/>
</dbReference>
<dbReference type="InterPro" id="IPR011766">
    <property type="entry name" value="TPP_enzyme_TPP-bd"/>
</dbReference>
<dbReference type="KEGG" id="aym:YM304_24010"/>
<dbReference type="RefSeq" id="WP_015441962.1">
    <property type="nucleotide sequence ID" value="NC_020520.1"/>
</dbReference>
<dbReference type="UniPathway" id="UPA00079"/>
<dbReference type="PANTHER" id="PTHR42916:SF1">
    <property type="entry name" value="PROTEIN PHYLLO, CHLOROPLASTIC"/>
    <property type="match status" value="1"/>
</dbReference>
<dbReference type="CDD" id="cd07037">
    <property type="entry name" value="TPP_PYR_MenD"/>
    <property type="match status" value="1"/>
</dbReference>
<dbReference type="OrthoDB" id="9791859at2"/>
<dbReference type="InterPro" id="IPR012001">
    <property type="entry name" value="Thiamin_PyroP_enz_TPP-bd_dom"/>
</dbReference>
<keyword evidence="3 6" id="KW-0460">Magnesium</keyword>
<dbReference type="Proteomes" id="UP000011863">
    <property type="component" value="Chromosome"/>
</dbReference>
<keyword evidence="5 6" id="KW-0464">Manganese</keyword>
<keyword evidence="2 6" id="KW-0479">Metal-binding</keyword>
<comment type="cofactor">
    <cofactor evidence="6">
        <name>Mg(2+)</name>
        <dbReference type="ChEBI" id="CHEBI:18420"/>
    </cofactor>
    <cofactor evidence="6">
        <name>Mn(2+)</name>
        <dbReference type="ChEBI" id="CHEBI:29035"/>
    </cofactor>
</comment>
<evidence type="ECO:0000256" key="1">
    <source>
        <dbReference type="ARBA" id="ARBA00022679"/>
    </source>
</evidence>
<dbReference type="GO" id="GO:0009234">
    <property type="term" value="P:menaquinone biosynthetic process"/>
    <property type="evidence" value="ECO:0007669"/>
    <property type="project" value="UniProtKB-UniRule"/>
</dbReference>
<organism evidence="10 11">
    <name type="scientific">Ilumatobacter coccineus (strain NBRC 103263 / KCTC 29153 / YM16-304)</name>
    <dbReference type="NCBI Taxonomy" id="1313172"/>
    <lineage>
        <taxon>Bacteria</taxon>
        <taxon>Bacillati</taxon>
        <taxon>Actinomycetota</taxon>
        <taxon>Acidimicrobiia</taxon>
        <taxon>Acidimicrobiales</taxon>
        <taxon>Ilumatobacteraceae</taxon>
        <taxon>Ilumatobacter</taxon>
    </lineage>
</organism>
<keyword evidence="6" id="KW-0474">Menaquinone biosynthesis</keyword>
<evidence type="ECO:0000259" key="9">
    <source>
        <dbReference type="Pfam" id="PF16582"/>
    </source>
</evidence>
<dbReference type="AlphaFoldDB" id="A0A6C7EC53"/>
<comment type="cofactor">
    <cofactor evidence="6">
        <name>thiamine diphosphate</name>
        <dbReference type="ChEBI" id="CHEBI:58937"/>
    </cofactor>
    <text evidence="6">Binds 1 thiamine pyrophosphate per subunit.</text>
</comment>
<proteinExistence type="inferred from homology"/>
<accession>A0A6C7EC53</accession>
<evidence type="ECO:0000259" key="8">
    <source>
        <dbReference type="Pfam" id="PF02776"/>
    </source>
</evidence>
<comment type="function">
    <text evidence="6">Catalyzes the thiamine diphosphate-dependent decarboxylation of 2-oxoglutarate and the subsequent addition of the resulting succinic semialdehyde-thiamine pyrophosphate anion to isochorismate to yield 2-succinyl-5-enolpyruvyl-6-hydroxy-3-cyclohexene-1-carboxylate (SEPHCHC).</text>
</comment>
<dbReference type="EC" id="2.2.1.9" evidence="6"/>
<dbReference type="SUPFAM" id="SSF52518">
    <property type="entry name" value="Thiamin diphosphate-binding fold (THDP-binding)"/>
    <property type="match status" value="2"/>
</dbReference>
<evidence type="ECO:0000256" key="3">
    <source>
        <dbReference type="ARBA" id="ARBA00022842"/>
    </source>
</evidence>
<reference evidence="10 11" key="1">
    <citation type="journal article" date="2013" name="Int. J. Syst. Evol. Microbiol.">
        <title>Ilumatobacter nonamiense sp. nov. and Ilumatobacter coccineum sp. nov., isolated from seashore sand.</title>
        <authorList>
            <person name="Matsumoto A."/>
            <person name="Kasai H."/>
            <person name="Matsuo Y."/>
            <person name="Shizuri Y."/>
            <person name="Ichikawa N."/>
            <person name="Fujita N."/>
            <person name="Omura S."/>
            <person name="Takahashi Y."/>
        </authorList>
    </citation>
    <scope>NUCLEOTIDE SEQUENCE [LARGE SCALE GENOMIC DNA]</scope>
    <source>
        <strain evidence="11">NBRC 103263 / KCTC 29153 / YM16-304</strain>
    </source>
</reference>
<dbReference type="PIRSF" id="PIRSF004983">
    <property type="entry name" value="MenD"/>
    <property type="match status" value="1"/>
</dbReference>